<evidence type="ECO:0008006" key="4">
    <source>
        <dbReference type="Google" id="ProtNLM"/>
    </source>
</evidence>
<feature type="chain" id="PRO_5004721891" description="FAS1 domain-containing protein" evidence="1">
    <location>
        <begin position="26"/>
        <end position="173"/>
    </location>
</feature>
<keyword evidence="1" id="KW-0732">Signal</keyword>
<evidence type="ECO:0000256" key="1">
    <source>
        <dbReference type="SAM" id="SignalP"/>
    </source>
</evidence>
<dbReference type="InterPro" id="IPR052806">
    <property type="entry name" value="Fasciclin-like_AGP"/>
</dbReference>
<dbReference type="PANTHER" id="PTHR33985:SF28">
    <property type="entry name" value="GENOME ASSEMBLY, CHROMOSOME: A03"/>
    <property type="match status" value="1"/>
</dbReference>
<proteinExistence type="predicted"/>
<dbReference type="STRING" id="72664.V4MN09"/>
<gene>
    <name evidence="2" type="ORF">EUTSA_v10026388mg</name>
</gene>
<evidence type="ECO:0000313" key="3">
    <source>
        <dbReference type="Proteomes" id="UP000030689"/>
    </source>
</evidence>
<protein>
    <recommendedName>
        <fullName evidence="4">FAS1 domain-containing protein</fullName>
    </recommendedName>
</protein>
<organism evidence="2 3">
    <name type="scientific">Eutrema salsugineum</name>
    <name type="common">Saltwater cress</name>
    <name type="synonym">Sisymbrium salsugineum</name>
    <dbReference type="NCBI Taxonomy" id="72664"/>
    <lineage>
        <taxon>Eukaryota</taxon>
        <taxon>Viridiplantae</taxon>
        <taxon>Streptophyta</taxon>
        <taxon>Embryophyta</taxon>
        <taxon>Tracheophyta</taxon>
        <taxon>Spermatophyta</taxon>
        <taxon>Magnoliopsida</taxon>
        <taxon>eudicotyledons</taxon>
        <taxon>Gunneridae</taxon>
        <taxon>Pentapetalae</taxon>
        <taxon>rosids</taxon>
        <taxon>malvids</taxon>
        <taxon>Brassicales</taxon>
        <taxon>Brassicaceae</taxon>
        <taxon>Eutremeae</taxon>
        <taxon>Eutrema</taxon>
    </lineage>
</organism>
<name>V4MN09_EUTSA</name>
<sequence length="173" mass="18622">MASTKNLPLLLLLLLITITIITTTSSPLPPSLSVEQYKTARKIIDAMISGGSFEDWSEAFLATNDELKGPVLNSTLFLPKTSVEGINATSPLVAAYHIVPQLLGFNNISLMKPFSRLPTLLSGNSIVVTNNSASGFTLDGVLISEPDLFVSPSIVIHRIASPFNFSRYGDDDI</sequence>
<dbReference type="KEGG" id="eus:EUTSA_v10026388mg"/>
<dbReference type="Proteomes" id="UP000030689">
    <property type="component" value="Unassembled WGS sequence"/>
</dbReference>
<dbReference type="EMBL" id="KI517384">
    <property type="protein sequence ID" value="ESQ54233.1"/>
    <property type="molecule type" value="Genomic_DNA"/>
</dbReference>
<dbReference type="FunFam" id="2.30.180.10:FF:000046">
    <property type="entry name" value="Fasciclin-like arabinogalactan family protein"/>
    <property type="match status" value="1"/>
</dbReference>
<dbReference type="AlphaFoldDB" id="V4MN09"/>
<dbReference type="OMA" id="IVIHRMA"/>
<reference evidence="2 3" key="1">
    <citation type="journal article" date="2013" name="Front. Plant Sci.">
        <title>The Reference Genome of the Halophytic Plant Eutrema salsugineum.</title>
        <authorList>
            <person name="Yang R."/>
            <person name="Jarvis D.E."/>
            <person name="Chen H."/>
            <person name="Beilstein M.A."/>
            <person name="Grimwood J."/>
            <person name="Jenkins J."/>
            <person name="Shu S."/>
            <person name="Prochnik S."/>
            <person name="Xin M."/>
            <person name="Ma C."/>
            <person name="Schmutz J."/>
            <person name="Wing R.A."/>
            <person name="Mitchell-Olds T."/>
            <person name="Schumaker K.S."/>
            <person name="Wang X."/>
        </authorList>
    </citation>
    <scope>NUCLEOTIDE SEQUENCE [LARGE SCALE GENOMIC DNA]</scope>
</reference>
<keyword evidence="3" id="KW-1185">Reference proteome</keyword>
<evidence type="ECO:0000313" key="2">
    <source>
        <dbReference type="EMBL" id="ESQ54233.1"/>
    </source>
</evidence>
<dbReference type="Gramene" id="ESQ54233">
    <property type="protein sequence ID" value="ESQ54233"/>
    <property type="gene ID" value="EUTSA_v10026388mg"/>
</dbReference>
<dbReference type="PANTHER" id="PTHR33985">
    <property type="entry name" value="OS02G0491300 PROTEIN-RELATED"/>
    <property type="match status" value="1"/>
</dbReference>
<feature type="signal peptide" evidence="1">
    <location>
        <begin position="1"/>
        <end position="25"/>
    </location>
</feature>
<dbReference type="OrthoDB" id="2015130at2759"/>
<accession>V4MN09</accession>